<evidence type="ECO:0000256" key="1">
    <source>
        <dbReference type="ARBA" id="ARBA00004141"/>
    </source>
</evidence>
<organism evidence="8 9">
    <name type="scientific">Streptomyces alkaliterrae</name>
    <dbReference type="NCBI Taxonomy" id="2213162"/>
    <lineage>
        <taxon>Bacteria</taxon>
        <taxon>Bacillati</taxon>
        <taxon>Actinomycetota</taxon>
        <taxon>Actinomycetes</taxon>
        <taxon>Kitasatosporales</taxon>
        <taxon>Streptomycetaceae</taxon>
        <taxon>Streptomyces</taxon>
    </lineage>
</organism>
<protein>
    <submittedName>
        <fullName evidence="8">Lysoplasmalogenase</fullName>
    </submittedName>
</protein>
<accession>A0A7W3WZ35</accession>
<keyword evidence="3 7" id="KW-0812">Transmembrane</keyword>
<reference evidence="9" key="1">
    <citation type="submission" date="2020-05" db="EMBL/GenBank/DDBJ databases">
        <title>Classification of alakaliphilic streptomycetes isolated from an alkaline soil next to Lonar Crater, India and a proposal for the recognition of Streptomyces alkaliterrae sp. nov.</title>
        <authorList>
            <person name="Golinska P."/>
        </authorList>
    </citation>
    <scope>NUCLEOTIDE SEQUENCE [LARGE SCALE GENOMIC DNA]</scope>
    <source>
        <strain evidence="9">OF8</strain>
    </source>
</reference>
<dbReference type="Pfam" id="PF07947">
    <property type="entry name" value="YhhN"/>
    <property type="match status" value="1"/>
</dbReference>
<evidence type="ECO:0000256" key="3">
    <source>
        <dbReference type="ARBA" id="ARBA00022692"/>
    </source>
</evidence>
<comment type="caution">
    <text evidence="8">The sequence shown here is derived from an EMBL/GenBank/DDBJ whole genome shotgun (WGS) entry which is preliminary data.</text>
</comment>
<dbReference type="EMBL" id="JABJXA010000147">
    <property type="protein sequence ID" value="MBB1261153.1"/>
    <property type="molecule type" value="Genomic_DNA"/>
</dbReference>
<evidence type="ECO:0000313" key="9">
    <source>
        <dbReference type="Proteomes" id="UP000517765"/>
    </source>
</evidence>
<evidence type="ECO:0000256" key="2">
    <source>
        <dbReference type="ARBA" id="ARBA00007375"/>
    </source>
</evidence>
<evidence type="ECO:0000256" key="5">
    <source>
        <dbReference type="ARBA" id="ARBA00023136"/>
    </source>
</evidence>
<name>A0A7W3WZ35_9ACTN</name>
<evidence type="ECO:0000256" key="6">
    <source>
        <dbReference type="SAM" id="MobiDB-lite"/>
    </source>
</evidence>
<feature type="transmembrane region" description="Helical" evidence="7">
    <location>
        <begin position="146"/>
        <end position="165"/>
    </location>
</feature>
<gene>
    <name evidence="8" type="ORF">H3147_20335</name>
</gene>
<keyword evidence="5 7" id="KW-0472">Membrane</keyword>
<sequence length="243" mass="24514">MSAARTAAGRLIRPDGHGRGPLAAFGALAAADLLATATRPRGAARAAKPLLMPALATHALRRRPPAGTDDTRPGTENVRADTPGGPPPALLAGLAFSTAGDTALLFDDREPAFLLGMAAFLGTQVSYTAGYVGLGALRGIARRPGPALGCLAVWAAANAALAPTLERRLRLPVAGYSLALAVMGAAALGVGGKVGAGAVSFLASDLLIGVQAAGHEFPGQEVMIMAGYLFGQYLITTGWLELA</sequence>
<evidence type="ECO:0000256" key="7">
    <source>
        <dbReference type="SAM" id="Phobius"/>
    </source>
</evidence>
<dbReference type="GO" id="GO:0016020">
    <property type="term" value="C:membrane"/>
    <property type="evidence" value="ECO:0007669"/>
    <property type="project" value="UniProtKB-SubCell"/>
</dbReference>
<dbReference type="Proteomes" id="UP000517765">
    <property type="component" value="Unassembled WGS sequence"/>
</dbReference>
<feature type="transmembrane region" description="Helical" evidence="7">
    <location>
        <begin position="177"/>
        <end position="202"/>
    </location>
</feature>
<feature type="region of interest" description="Disordered" evidence="6">
    <location>
        <begin position="57"/>
        <end position="86"/>
    </location>
</feature>
<evidence type="ECO:0000256" key="4">
    <source>
        <dbReference type="ARBA" id="ARBA00022989"/>
    </source>
</evidence>
<evidence type="ECO:0000313" key="8">
    <source>
        <dbReference type="EMBL" id="MBB1261153.1"/>
    </source>
</evidence>
<feature type="transmembrane region" description="Helical" evidence="7">
    <location>
        <begin position="112"/>
        <end position="134"/>
    </location>
</feature>
<dbReference type="GO" id="GO:0016787">
    <property type="term" value="F:hydrolase activity"/>
    <property type="evidence" value="ECO:0007669"/>
    <property type="project" value="TreeGrafter"/>
</dbReference>
<comment type="similarity">
    <text evidence="2">Belongs to the TMEM86 family.</text>
</comment>
<dbReference type="InterPro" id="IPR012506">
    <property type="entry name" value="TMEM86B-like"/>
</dbReference>
<dbReference type="PANTHER" id="PTHR31885:SF6">
    <property type="entry name" value="GH04784P"/>
    <property type="match status" value="1"/>
</dbReference>
<comment type="subcellular location">
    <subcellularLocation>
        <location evidence="1">Membrane</location>
        <topology evidence="1">Multi-pass membrane protein</topology>
    </subcellularLocation>
</comment>
<dbReference type="AlphaFoldDB" id="A0A7W3WZ35"/>
<keyword evidence="4 7" id="KW-1133">Transmembrane helix</keyword>
<dbReference type="PANTHER" id="PTHR31885">
    <property type="entry name" value="GH04784P"/>
    <property type="match status" value="1"/>
</dbReference>
<proteinExistence type="inferred from homology"/>